<dbReference type="InterPro" id="IPR002509">
    <property type="entry name" value="NODB_dom"/>
</dbReference>
<evidence type="ECO:0000256" key="1">
    <source>
        <dbReference type="ARBA" id="ARBA00004613"/>
    </source>
</evidence>
<dbReference type="InterPro" id="IPR051398">
    <property type="entry name" value="Polysacch_Deacetylase"/>
</dbReference>
<comment type="subcellular location">
    <subcellularLocation>
        <location evidence="1">Secreted</location>
    </subcellularLocation>
</comment>
<dbReference type="PANTHER" id="PTHR34216:SF3">
    <property type="entry name" value="POLY-BETA-1,6-N-ACETYL-D-GLUCOSAMINE N-DEACETYLASE"/>
    <property type="match status" value="1"/>
</dbReference>
<dbReference type="Gene3D" id="3.20.20.370">
    <property type="entry name" value="Glycoside hydrolase/deacetylase"/>
    <property type="match status" value="1"/>
</dbReference>
<dbReference type="InterPro" id="IPR011330">
    <property type="entry name" value="Glyco_hydro/deAcase_b/a-brl"/>
</dbReference>
<keyword evidence="5" id="KW-1185">Reference proteome</keyword>
<dbReference type="AlphaFoldDB" id="A0A1M6FIJ8"/>
<evidence type="ECO:0000313" key="5">
    <source>
        <dbReference type="Proteomes" id="UP000324781"/>
    </source>
</evidence>
<dbReference type="RefSeq" id="WP_149678513.1">
    <property type="nucleotide sequence ID" value="NZ_FQZP01000017.1"/>
</dbReference>
<reference evidence="4 5" key="1">
    <citation type="submission" date="2016-11" db="EMBL/GenBank/DDBJ databases">
        <authorList>
            <person name="Varghese N."/>
            <person name="Submissions S."/>
        </authorList>
    </citation>
    <scope>NUCLEOTIDE SEQUENCE [LARGE SCALE GENOMIC DNA]</scope>
    <source>
        <strain evidence="4 5">DSM 19027</strain>
    </source>
</reference>
<dbReference type="GO" id="GO:0005576">
    <property type="term" value="C:extracellular region"/>
    <property type="evidence" value="ECO:0007669"/>
    <property type="project" value="UniProtKB-SubCell"/>
</dbReference>
<name>A0A1M6FIJ8_9FIRM</name>
<gene>
    <name evidence="4" type="ORF">SAMN05444373_101733</name>
</gene>
<dbReference type="Proteomes" id="UP000324781">
    <property type="component" value="Unassembled WGS sequence"/>
</dbReference>
<sequence length="279" mass="32210">MASIFLRFPQGRAKALTLSYDDGVEQDMRLVEIMNRHGLKGTFNLNSGLYAPEGTVYPKGQIHRRMTERQVTETFLNSGQEIAVHALTHPFLEQLPPAMVAREIIKDRENLERQFGTIVRGMAYPYGTYSDSVVETIKACGIVYARTVESSHSFNLPTDWLRLKPTCHHDSEALMPLAKQFAEESPRHAPWLFYLWGHSYEFEANNNWHVIEEFASYMGGREDIWYATNIEVYDYVDDFNRLQFSVESTRVRNPGARRLWFECDGRLYEIGPGETLEIA</sequence>
<dbReference type="OrthoDB" id="43281at2"/>
<dbReference type="GO" id="GO:0005975">
    <property type="term" value="P:carbohydrate metabolic process"/>
    <property type="evidence" value="ECO:0007669"/>
    <property type="project" value="InterPro"/>
</dbReference>
<dbReference type="CDD" id="cd10967">
    <property type="entry name" value="CE4_GLA_like_6s"/>
    <property type="match status" value="1"/>
</dbReference>
<evidence type="ECO:0000313" key="4">
    <source>
        <dbReference type="EMBL" id="SHI97486.1"/>
    </source>
</evidence>
<organism evidence="4 5">
    <name type="scientific">Thermoclostridium caenicola</name>
    <dbReference type="NCBI Taxonomy" id="659425"/>
    <lineage>
        <taxon>Bacteria</taxon>
        <taxon>Bacillati</taxon>
        <taxon>Bacillota</taxon>
        <taxon>Clostridia</taxon>
        <taxon>Eubacteriales</taxon>
        <taxon>Oscillospiraceae</taxon>
        <taxon>Thermoclostridium</taxon>
    </lineage>
</organism>
<dbReference type="SUPFAM" id="SSF88713">
    <property type="entry name" value="Glycoside hydrolase/deacetylase"/>
    <property type="match status" value="1"/>
</dbReference>
<dbReference type="PANTHER" id="PTHR34216">
    <property type="match status" value="1"/>
</dbReference>
<dbReference type="Pfam" id="PF01522">
    <property type="entry name" value="Polysacc_deac_1"/>
    <property type="match status" value="1"/>
</dbReference>
<accession>A0A1M6FIJ8</accession>
<proteinExistence type="predicted"/>
<dbReference type="PROSITE" id="PS51677">
    <property type="entry name" value="NODB"/>
    <property type="match status" value="1"/>
</dbReference>
<keyword evidence="2" id="KW-0732">Signal</keyword>
<dbReference type="GO" id="GO:0016810">
    <property type="term" value="F:hydrolase activity, acting on carbon-nitrogen (but not peptide) bonds"/>
    <property type="evidence" value="ECO:0007669"/>
    <property type="project" value="InterPro"/>
</dbReference>
<evidence type="ECO:0000259" key="3">
    <source>
        <dbReference type="PROSITE" id="PS51677"/>
    </source>
</evidence>
<feature type="domain" description="NodB homology" evidence="3">
    <location>
        <begin position="14"/>
        <end position="279"/>
    </location>
</feature>
<dbReference type="EMBL" id="FQZP01000017">
    <property type="protein sequence ID" value="SHI97486.1"/>
    <property type="molecule type" value="Genomic_DNA"/>
</dbReference>
<protein>
    <submittedName>
        <fullName evidence="4">Polysaccharide deacetylase</fullName>
    </submittedName>
</protein>
<evidence type="ECO:0000256" key="2">
    <source>
        <dbReference type="ARBA" id="ARBA00022729"/>
    </source>
</evidence>